<organism evidence="1 2">
    <name type="scientific">Zizania palustris</name>
    <name type="common">Northern wild rice</name>
    <dbReference type="NCBI Taxonomy" id="103762"/>
    <lineage>
        <taxon>Eukaryota</taxon>
        <taxon>Viridiplantae</taxon>
        <taxon>Streptophyta</taxon>
        <taxon>Embryophyta</taxon>
        <taxon>Tracheophyta</taxon>
        <taxon>Spermatophyta</taxon>
        <taxon>Magnoliopsida</taxon>
        <taxon>Liliopsida</taxon>
        <taxon>Poales</taxon>
        <taxon>Poaceae</taxon>
        <taxon>BOP clade</taxon>
        <taxon>Oryzoideae</taxon>
        <taxon>Oryzeae</taxon>
        <taxon>Zizaniinae</taxon>
        <taxon>Zizania</taxon>
    </lineage>
</organism>
<reference evidence="1" key="1">
    <citation type="journal article" date="2021" name="bioRxiv">
        <title>Whole Genome Assembly and Annotation of Northern Wild Rice, Zizania palustris L., Supports a Whole Genome Duplication in the Zizania Genus.</title>
        <authorList>
            <person name="Haas M."/>
            <person name="Kono T."/>
            <person name="Macchietto M."/>
            <person name="Millas R."/>
            <person name="McGilp L."/>
            <person name="Shao M."/>
            <person name="Duquette J."/>
            <person name="Hirsch C.N."/>
            <person name="Kimball J."/>
        </authorList>
    </citation>
    <scope>NUCLEOTIDE SEQUENCE</scope>
    <source>
        <tissue evidence="1">Fresh leaf tissue</tissue>
    </source>
</reference>
<evidence type="ECO:0000313" key="2">
    <source>
        <dbReference type="Proteomes" id="UP000729402"/>
    </source>
</evidence>
<dbReference type="Proteomes" id="UP000729402">
    <property type="component" value="Unassembled WGS sequence"/>
</dbReference>
<evidence type="ECO:0000313" key="1">
    <source>
        <dbReference type="EMBL" id="KAG8074487.1"/>
    </source>
</evidence>
<dbReference type="EMBL" id="JAAALK010000283">
    <property type="protein sequence ID" value="KAG8074487.1"/>
    <property type="molecule type" value="Genomic_DNA"/>
</dbReference>
<proteinExistence type="predicted"/>
<reference evidence="1" key="2">
    <citation type="submission" date="2021-02" db="EMBL/GenBank/DDBJ databases">
        <authorList>
            <person name="Kimball J.A."/>
            <person name="Haas M.W."/>
            <person name="Macchietto M."/>
            <person name="Kono T."/>
            <person name="Duquette J."/>
            <person name="Shao M."/>
        </authorList>
    </citation>
    <scope>NUCLEOTIDE SEQUENCE</scope>
    <source>
        <tissue evidence="1">Fresh leaf tissue</tissue>
    </source>
</reference>
<accession>A0A8J5SRH6</accession>
<sequence length="123" mass="13307">MWAHVPELPPGLHTCTDSMAPVGPAVVHVRFPRAHLSVRGKCGPGIFRSHGARGAHGVGPAWGGARASYARGQTNVRIFCARRQWRGHLLCNSDPLSPAYHGVIDKATNPTKLSAAEEVYHER</sequence>
<name>A0A8J5SRH6_ZIZPA</name>
<comment type="caution">
    <text evidence="1">The sequence shown here is derived from an EMBL/GenBank/DDBJ whole genome shotgun (WGS) entry which is preliminary data.</text>
</comment>
<gene>
    <name evidence="1" type="ORF">GUJ93_ZPchr0006g44872</name>
</gene>
<protein>
    <submittedName>
        <fullName evidence="1">Uncharacterized protein</fullName>
    </submittedName>
</protein>
<dbReference type="AlphaFoldDB" id="A0A8J5SRH6"/>
<keyword evidence="2" id="KW-1185">Reference proteome</keyword>